<evidence type="ECO:0000313" key="2">
    <source>
        <dbReference type="Proteomes" id="UP000030302"/>
    </source>
</evidence>
<dbReference type="HOGENOM" id="CLU_3342430_0_0_4"/>
<gene>
    <name evidence="1" type="ORF">LT85_1481</name>
</gene>
<evidence type="ECO:0000313" key="1">
    <source>
        <dbReference type="EMBL" id="AIY40639.1"/>
    </source>
</evidence>
<protein>
    <submittedName>
        <fullName evidence="1">Uncharacterized protein</fullName>
    </submittedName>
</protein>
<name>A0A0A1FAD7_9BURK</name>
<dbReference type="KEGG" id="care:LT85_1481"/>
<reference evidence="2" key="1">
    <citation type="journal article" date="2014" name="Soil Biol. Biochem.">
        <title>Structure and function of bacterial communities in ageing soils: Insights from the Mendocino ecological staircase.</title>
        <authorList>
            <person name="Uroz S."/>
            <person name="Tech J.J."/>
            <person name="Sawaya N.A."/>
            <person name="Frey-Klett P."/>
            <person name="Leveau J.H.J."/>
        </authorList>
    </citation>
    <scope>NUCLEOTIDE SEQUENCE [LARGE SCALE GENOMIC DNA]</scope>
    <source>
        <strain evidence="2">Cal35</strain>
    </source>
</reference>
<proteinExistence type="predicted"/>
<dbReference type="EMBL" id="CP009962">
    <property type="protein sequence ID" value="AIY40639.1"/>
    <property type="molecule type" value="Genomic_DNA"/>
</dbReference>
<dbReference type="STRING" id="279058.LT85_1481"/>
<dbReference type="Proteomes" id="UP000030302">
    <property type="component" value="Chromosome"/>
</dbReference>
<dbReference type="AlphaFoldDB" id="A0A0A1FAD7"/>
<sequence>MYLVPLLLFAGKSTSTNPGVVMNGFTLFCQHRLSRSK</sequence>
<accession>A0A0A1FAD7</accession>
<organism evidence="1 2">
    <name type="scientific">Collimonas arenae</name>
    <dbReference type="NCBI Taxonomy" id="279058"/>
    <lineage>
        <taxon>Bacteria</taxon>
        <taxon>Pseudomonadati</taxon>
        <taxon>Pseudomonadota</taxon>
        <taxon>Betaproteobacteria</taxon>
        <taxon>Burkholderiales</taxon>
        <taxon>Oxalobacteraceae</taxon>
        <taxon>Collimonas</taxon>
    </lineage>
</organism>
<keyword evidence="2" id="KW-1185">Reference proteome</keyword>